<keyword evidence="7 20" id="KW-0945">Host-virus interaction</keyword>
<proteinExistence type="inferred from homology"/>
<comment type="subcellular location">
    <subcellularLocation>
        <location evidence="1">Host nucleus</location>
    </subcellularLocation>
</comment>
<evidence type="ECO:0000256" key="20">
    <source>
        <dbReference type="PIRNR" id="PIRNR003669"/>
    </source>
</evidence>
<evidence type="ECO:0000256" key="13">
    <source>
        <dbReference type="ARBA" id="ARBA00022961"/>
    </source>
</evidence>
<evidence type="ECO:0000256" key="7">
    <source>
        <dbReference type="ARBA" id="ARBA00022581"/>
    </source>
</evidence>
<keyword evidence="17" id="KW-0922">Interferon antiviral system evasion</keyword>
<evidence type="ECO:0000256" key="17">
    <source>
        <dbReference type="ARBA" id="ARBA00023258"/>
    </source>
</evidence>
<evidence type="ECO:0000256" key="6">
    <source>
        <dbReference type="ARBA" id="ARBA00022562"/>
    </source>
</evidence>
<evidence type="ECO:0000313" key="22">
    <source>
        <dbReference type="EMBL" id="BCG66225.1"/>
    </source>
</evidence>
<dbReference type="PIRSF" id="PIRSF003669">
    <property type="entry name" value="Aden_E1A"/>
    <property type="match status" value="1"/>
</dbReference>
<protein>
    <recommendedName>
        <fullName evidence="3 20">Early E1A protein</fullName>
    </recommendedName>
</protein>
<reference evidence="22" key="1">
    <citation type="submission" date="2020-06" db="EMBL/GenBank/DDBJ databases">
        <title>Establishment of efficient and simple reverse genetics systems for canine adenoviruses (CAVs) using bacterial artificial chromosomes (BACs).</title>
        <authorList>
            <person name="Matsugo H."/>
            <person name="Kobayashi-Kitamura T."/>
            <person name="Kamiki H."/>
            <person name="Ishida H."/>
            <person name="Takenaka-Uema A."/>
            <person name="Murakami S."/>
            <person name="Horimoto T."/>
        </authorList>
    </citation>
    <scope>NUCLEOTIDE SEQUENCE [LARGE SCALE GENOMIC DNA]</scope>
    <source>
        <strain evidence="22">A2</strain>
    </source>
</reference>
<feature type="region of interest" description="Disordered" evidence="21">
    <location>
        <begin position="183"/>
        <end position="241"/>
    </location>
</feature>
<evidence type="ECO:0000256" key="18">
    <source>
        <dbReference type="ARBA" id="ARBA00023280"/>
    </source>
</evidence>
<dbReference type="InterPro" id="IPR014410">
    <property type="entry name" value="Aden_E1A"/>
</dbReference>
<keyword evidence="6" id="KW-1048">Host nucleus</keyword>
<evidence type="ECO:0000256" key="3">
    <source>
        <dbReference type="ARBA" id="ARBA00019274"/>
    </source>
</evidence>
<dbReference type="GO" id="GO:0039645">
    <property type="term" value="P:symbiont-mediated perturbation of host cell cycle G1/S transition checkpoint"/>
    <property type="evidence" value="ECO:0007669"/>
    <property type="project" value="UniProtKB-UniRule"/>
</dbReference>
<feature type="compositionally biased region" description="Low complexity" evidence="21">
    <location>
        <begin position="69"/>
        <end position="84"/>
    </location>
</feature>
<keyword evidence="15 20" id="KW-0010">Activator</keyword>
<evidence type="ECO:0000256" key="11">
    <source>
        <dbReference type="ARBA" id="ARBA00022830"/>
    </source>
</evidence>
<evidence type="ECO:0000256" key="15">
    <source>
        <dbReference type="ARBA" id="ARBA00023159"/>
    </source>
</evidence>
<dbReference type="EMBL" id="LC557011">
    <property type="protein sequence ID" value="BCG66225.1"/>
    <property type="molecule type" value="Genomic_DNA"/>
</dbReference>
<keyword evidence="8" id="KW-1090">Inhibition of host innate immune response by virus</keyword>
<feature type="compositionally biased region" description="Pro residues" evidence="21">
    <location>
        <begin position="85"/>
        <end position="97"/>
    </location>
</feature>
<evidence type="ECO:0000256" key="10">
    <source>
        <dbReference type="ARBA" id="ARBA00022771"/>
    </source>
</evidence>
<keyword evidence="19" id="KW-1078">G1/S host cell cycle checkpoint dysregulation by virus</keyword>
<keyword evidence="14 20" id="KW-0805">Transcription regulation</keyword>
<keyword evidence="9" id="KW-0479">Metal-binding</keyword>
<evidence type="ECO:0000256" key="4">
    <source>
        <dbReference type="ARBA" id="ARBA00022504"/>
    </source>
</evidence>
<feature type="region of interest" description="Disordered" evidence="21">
    <location>
        <begin position="69"/>
        <end position="97"/>
    </location>
</feature>
<dbReference type="GO" id="GO:0006355">
    <property type="term" value="P:regulation of DNA-templated transcription"/>
    <property type="evidence" value="ECO:0007669"/>
    <property type="project" value="InterPro"/>
</dbReference>
<keyword evidence="13" id="KW-1105">Inhibition of host STAT1 by virus</keyword>
<comment type="function">
    <text evidence="20">Plays a role in viral genome replication by driving entry of quiescent cells into the cell cycle.</text>
</comment>
<evidence type="ECO:0000256" key="2">
    <source>
        <dbReference type="ARBA" id="ARBA00007334"/>
    </source>
</evidence>
<keyword evidence="10" id="KW-0863">Zinc-finger</keyword>
<keyword evidence="5" id="KW-0244">Early protein</keyword>
<keyword evidence="11" id="KW-1114">Inhibition of host interferon signaling pathway by virus</keyword>
<evidence type="ECO:0000256" key="14">
    <source>
        <dbReference type="ARBA" id="ARBA00023015"/>
    </source>
</evidence>
<comment type="similarity">
    <text evidence="2 20">Belongs to the adenoviridae E1A protein family.</text>
</comment>
<evidence type="ECO:0000256" key="21">
    <source>
        <dbReference type="SAM" id="MobiDB-lite"/>
    </source>
</evidence>
<evidence type="ECO:0000256" key="9">
    <source>
        <dbReference type="ARBA" id="ARBA00022723"/>
    </source>
</evidence>
<dbReference type="Proteomes" id="UP000509681">
    <property type="component" value="Segment"/>
</dbReference>
<evidence type="ECO:0000256" key="1">
    <source>
        <dbReference type="ARBA" id="ARBA00004147"/>
    </source>
</evidence>
<evidence type="ECO:0000256" key="16">
    <source>
        <dbReference type="ARBA" id="ARBA00023163"/>
    </source>
</evidence>
<evidence type="ECO:0000256" key="12">
    <source>
        <dbReference type="ARBA" id="ARBA00022833"/>
    </source>
</evidence>
<evidence type="ECO:0000256" key="5">
    <source>
        <dbReference type="ARBA" id="ARBA00022518"/>
    </source>
</evidence>
<sequence length="241" mass="26295">MKYTIVPAPRNLHDYVLELLEEWQPDCLDCEYPHGSPSPPTLHDLFDVELETSHSPFVGLCDSCAEADTDSSASTEADSGFSPLSTPPVSPIPPHPTSPASISDDMLLCLEEMPTFDDEDEVRSAATTFERWENTFDPHVGPIFGCLRCAFYQEQDDNALCGLCYLKALAEVPFALPVRSEPASAGAEEEDDEVIFVSAKPGGRKRSAATPCEPDGASKRPCVPEPEQTEPLDLSLKPRPN</sequence>
<keyword evidence="12" id="KW-0862">Zinc</keyword>
<name>A0A6S6MM17_9ADEN</name>
<keyword evidence="4" id="KW-1121">Modulation of host cell cycle by virus</keyword>
<keyword evidence="16 20" id="KW-0804">Transcription</keyword>
<dbReference type="GO" id="GO:0046872">
    <property type="term" value="F:metal ion binding"/>
    <property type="evidence" value="ECO:0007669"/>
    <property type="project" value="UniProtKB-UniRule"/>
</dbReference>
<keyword evidence="18 20" id="KW-0899">Viral immunoevasion</keyword>
<evidence type="ECO:0000256" key="8">
    <source>
        <dbReference type="ARBA" id="ARBA00022632"/>
    </source>
</evidence>
<evidence type="ECO:0000256" key="19">
    <source>
        <dbReference type="ARBA" id="ARBA00023309"/>
    </source>
</evidence>
<accession>A0A6S6MM17</accession>
<organism evidence="22">
    <name type="scientific">Canine mastadenovirus A</name>
    <dbReference type="NCBI Taxonomy" id="10537"/>
    <lineage>
        <taxon>Viruses</taxon>
        <taxon>Varidnaviria</taxon>
        <taxon>Bamfordvirae</taxon>
        <taxon>Preplasmiviricota</taxon>
        <taxon>Polisuviricotina</taxon>
        <taxon>Pharingeaviricetes</taxon>
        <taxon>Rowavirales</taxon>
        <taxon>Adenoviridae</taxon>
        <taxon>Mastadenovirus</taxon>
        <taxon>Mastadenovirus canidae</taxon>
    </lineage>
</organism>